<dbReference type="InterPro" id="IPR043129">
    <property type="entry name" value="ATPase_NBD"/>
</dbReference>
<dbReference type="Proteomes" id="UP001321543">
    <property type="component" value="Chromosome"/>
</dbReference>
<protein>
    <recommendedName>
        <fullName evidence="3">ROK family protein</fullName>
    </recommendedName>
</protein>
<dbReference type="EMBL" id="AP027728">
    <property type="protein sequence ID" value="BDZ39066.1"/>
    <property type="molecule type" value="Genomic_DNA"/>
</dbReference>
<evidence type="ECO:0000313" key="2">
    <source>
        <dbReference type="Proteomes" id="UP001321543"/>
    </source>
</evidence>
<organism evidence="1 2">
    <name type="scientific">Microbacterium suwonense</name>
    <dbReference type="NCBI Taxonomy" id="683047"/>
    <lineage>
        <taxon>Bacteria</taxon>
        <taxon>Bacillati</taxon>
        <taxon>Actinomycetota</taxon>
        <taxon>Actinomycetes</taxon>
        <taxon>Micrococcales</taxon>
        <taxon>Microbacteriaceae</taxon>
        <taxon>Microbacterium</taxon>
    </lineage>
</organism>
<gene>
    <name evidence="1" type="ORF">GCM10025863_16800</name>
</gene>
<reference evidence="2" key="1">
    <citation type="journal article" date="2019" name="Int. J. Syst. Evol. Microbiol.">
        <title>The Global Catalogue of Microorganisms (GCM) 10K type strain sequencing project: providing services to taxonomists for standard genome sequencing and annotation.</title>
        <authorList>
            <consortium name="The Broad Institute Genomics Platform"/>
            <consortium name="The Broad Institute Genome Sequencing Center for Infectious Disease"/>
            <person name="Wu L."/>
            <person name="Ma J."/>
        </authorList>
    </citation>
    <scope>NUCLEOTIDE SEQUENCE [LARGE SCALE GENOMIC DNA]</scope>
    <source>
        <strain evidence="2">NBRC 106310</strain>
    </source>
</reference>
<evidence type="ECO:0008006" key="3">
    <source>
        <dbReference type="Google" id="ProtNLM"/>
    </source>
</evidence>
<accession>A0ABN6X2W7</accession>
<name>A0ABN6X2W7_9MICO</name>
<evidence type="ECO:0000313" key="1">
    <source>
        <dbReference type="EMBL" id="BDZ39066.1"/>
    </source>
</evidence>
<keyword evidence="2" id="KW-1185">Reference proteome</keyword>
<dbReference type="SUPFAM" id="SSF53067">
    <property type="entry name" value="Actin-like ATPase domain"/>
    <property type="match status" value="1"/>
</dbReference>
<dbReference type="Gene3D" id="3.30.420.40">
    <property type="match status" value="1"/>
</dbReference>
<sequence length="125" mass="12722">MVGTDGGPVCACGRIGCLEAWVNVPRLSAEISAAPSRVAALLADAGTRLGIAIAPIVAALDLSEIVISGPGELFAGEFIDAATTALRARTLEGVFEDVTFRLSEQDDIVIRGAAVTVLSAQLGVT</sequence>
<proteinExistence type="predicted"/>